<comment type="caution">
    <text evidence="1">The sequence shown here is derived from an EMBL/GenBank/DDBJ whole genome shotgun (WGS) entry which is preliminary data.</text>
</comment>
<dbReference type="EMBL" id="BJXW01000010">
    <property type="protein sequence ID" value="GEN30798.1"/>
    <property type="molecule type" value="Genomic_DNA"/>
</dbReference>
<dbReference type="AlphaFoldDB" id="A0A511UYF0"/>
<accession>A0A511UYF0</accession>
<dbReference type="Proteomes" id="UP000321491">
    <property type="component" value="Unassembled WGS sequence"/>
</dbReference>
<protein>
    <recommendedName>
        <fullName evidence="3">DUF1450 domain-containing protein</fullName>
    </recommendedName>
</protein>
<reference evidence="1 2" key="1">
    <citation type="submission" date="2019-07" db="EMBL/GenBank/DDBJ databases">
        <title>Whole genome shotgun sequence of Cerasibacillus quisquiliarum NBRC 102429.</title>
        <authorList>
            <person name="Hosoyama A."/>
            <person name="Uohara A."/>
            <person name="Ohji S."/>
            <person name="Ichikawa N."/>
        </authorList>
    </citation>
    <scope>NUCLEOTIDE SEQUENCE [LARGE SCALE GENOMIC DNA]</scope>
    <source>
        <strain evidence="1 2">NBRC 102429</strain>
    </source>
</reference>
<sequence length="67" mass="7771">MSLDVETILEEEFPEVAVLIHDCLSFCGLCRVRPYAIVNNKRIFADTPEQCLVKIKQEIKKELAKYE</sequence>
<evidence type="ECO:0008006" key="3">
    <source>
        <dbReference type="Google" id="ProtNLM"/>
    </source>
</evidence>
<organism evidence="1 2">
    <name type="scientific">Cerasibacillus quisquiliarum</name>
    <dbReference type="NCBI Taxonomy" id="227865"/>
    <lineage>
        <taxon>Bacteria</taxon>
        <taxon>Bacillati</taxon>
        <taxon>Bacillota</taxon>
        <taxon>Bacilli</taxon>
        <taxon>Bacillales</taxon>
        <taxon>Bacillaceae</taxon>
        <taxon>Cerasibacillus</taxon>
    </lineage>
</organism>
<gene>
    <name evidence="1" type="ORF">CQU01_10360</name>
</gene>
<evidence type="ECO:0000313" key="2">
    <source>
        <dbReference type="Proteomes" id="UP000321491"/>
    </source>
</evidence>
<proteinExistence type="predicted"/>
<name>A0A511UYF0_9BACI</name>
<dbReference type="Pfam" id="PF07293">
    <property type="entry name" value="DUF1450"/>
    <property type="match status" value="1"/>
</dbReference>
<keyword evidence="2" id="KW-1185">Reference proteome</keyword>
<dbReference type="InterPro" id="IPR009910">
    <property type="entry name" value="DUF1450"/>
</dbReference>
<evidence type="ECO:0000313" key="1">
    <source>
        <dbReference type="EMBL" id="GEN30798.1"/>
    </source>
</evidence>